<gene>
    <name evidence="8" type="ORF">CJP73_08900</name>
</gene>
<dbReference type="Gene3D" id="3.30.200.100">
    <property type="entry name" value="MucB/RseB, C-terminal domain"/>
    <property type="match status" value="1"/>
</dbReference>
<comment type="similarity">
    <text evidence="2">Belongs to the RseB family.</text>
</comment>
<dbReference type="Pfam" id="PF17188">
    <property type="entry name" value="MucB_RseB_C"/>
    <property type="match status" value="1"/>
</dbReference>
<dbReference type="InterPro" id="IPR038484">
    <property type="entry name" value="MucB/RseB_C_sf"/>
</dbReference>
<dbReference type="CDD" id="cd16327">
    <property type="entry name" value="RseB"/>
    <property type="match status" value="1"/>
</dbReference>
<dbReference type="PANTHER" id="PTHR38782">
    <property type="match status" value="1"/>
</dbReference>
<comment type="caution">
    <text evidence="8">The sequence shown here is derived from an EMBL/GenBank/DDBJ whole genome shotgun (WGS) entry which is preliminary data.</text>
</comment>
<dbReference type="InterPro" id="IPR005588">
    <property type="entry name" value="MucB_RseB"/>
</dbReference>
<keyword evidence="3 5" id="KW-0732">Signal</keyword>
<evidence type="ECO:0000256" key="2">
    <source>
        <dbReference type="ARBA" id="ARBA00008150"/>
    </source>
</evidence>
<evidence type="ECO:0000259" key="6">
    <source>
        <dbReference type="Pfam" id="PF03888"/>
    </source>
</evidence>
<accession>A0A3A1YTR2</accession>
<evidence type="ECO:0000256" key="4">
    <source>
        <dbReference type="ARBA" id="ARBA00022764"/>
    </source>
</evidence>
<keyword evidence="4" id="KW-0574">Periplasm</keyword>
<dbReference type="InterPro" id="IPR033434">
    <property type="entry name" value="MucB/RseB_N"/>
</dbReference>
<organism evidence="8 9">
    <name type="scientific">Neopusillimonas maritima</name>
    <dbReference type="NCBI Taxonomy" id="2026239"/>
    <lineage>
        <taxon>Bacteria</taxon>
        <taxon>Pseudomonadati</taxon>
        <taxon>Pseudomonadota</taxon>
        <taxon>Betaproteobacteria</taxon>
        <taxon>Burkholderiales</taxon>
        <taxon>Alcaligenaceae</taxon>
        <taxon>Neopusillimonas</taxon>
    </lineage>
</organism>
<dbReference type="PANTHER" id="PTHR38782:SF1">
    <property type="entry name" value="SIGMA-E FACTOR REGULATORY PROTEIN RSEB"/>
    <property type="match status" value="1"/>
</dbReference>
<evidence type="ECO:0000256" key="1">
    <source>
        <dbReference type="ARBA" id="ARBA00004418"/>
    </source>
</evidence>
<dbReference type="GO" id="GO:0045152">
    <property type="term" value="F:antisigma factor binding"/>
    <property type="evidence" value="ECO:0007669"/>
    <property type="project" value="TreeGrafter"/>
</dbReference>
<evidence type="ECO:0008006" key="10">
    <source>
        <dbReference type="Google" id="ProtNLM"/>
    </source>
</evidence>
<dbReference type="PIRSF" id="PIRSF005427">
    <property type="entry name" value="RseB"/>
    <property type="match status" value="1"/>
</dbReference>
<feature type="domain" description="MucB/RseB C-terminal" evidence="7">
    <location>
        <begin position="233"/>
        <end position="329"/>
    </location>
</feature>
<dbReference type="Gene3D" id="2.50.20.10">
    <property type="entry name" value="Lipoprotein localisation LolA/LolB/LppX"/>
    <property type="match status" value="1"/>
</dbReference>
<feature type="chain" id="PRO_5017317025" description="Siderophore-interacting protein" evidence="5">
    <location>
        <begin position="30"/>
        <end position="339"/>
    </location>
</feature>
<dbReference type="GO" id="GO:0032885">
    <property type="term" value="P:regulation of polysaccharide biosynthetic process"/>
    <property type="evidence" value="ECO:0007669"/>
    <property type="project" value="TreeGrafter"/>
</dbReference>
<dbReference type="GO" id="GO:0030288">
    <property type="term" value="C:outer membrane-bounded periplasmic space"/>
    <property type="evidence" value="ECO:0007669"/>
    <property type="project" value="TreeGrafter"/>
</dbReference>
<proteinExistence type="inferred from homology"/>
<dbReference type="Pfam" id="PF03888">
    <property type="entry name" value="MucB_RseB"/>
    <property type="match status" value="1"/>
</dbReference>
<evidence type="ECO:0000313" key="9">
    <source>
        <dbReference type="Proteomes" id="UP000266206"/>
    </source>
</evidence>
<evidence type="ECO:0000256" key="3">
    <source>
        <dbReference type="ARBA" id="ARBA00022729"/>
    </source>
</evidence>
<evidence type="ECO:0000313" key="8">
    <source>
        <dbReference type="EMBL" id="RIY40901.1"/>
    </source>
</evidence>
<comment type="subcellular location">
    <subcellularLocation>
        <location evidence="1">Periplasm</location>
    </subcellularLocation>
</comment>
<protein>
    <recommendedName>
        <fullName evidence="10">Siderophore-interacting protein</fullName>
    </recommendedName>
</protein>
<evidence type="ECO:0000259" key="7">
    <source>
        <dbReference type="Pfam" id="PF17188"/>
    </source>
</evidence>
<dbReference type="EMBL" id="NQYH01000006">
    <property type="protein sequence ID" value="RIY40901.1"/>
    <property type="molecule type" value="Genomic_DNA"/>
</dbReference>
<feature type="domain" description="MucB/RseB N-terminal" evidence="6">
    <location>
        <begin position="41"/>
        <end position="214"/>
    </location>
</feature>
<sequence length="339" mass="38278">MRRVTRQMSAWHMAWLLVGVLAVLPSVQAQQNEKPYKAVFELLQQAQQAARNTDYAGVFTYTERGTMRSSRIVHLVDGTGERERLEVLDGSPREFIRHNETQLCLIPEKNLVLVDKARTDRFPSLFLGNTDVIVDHYELFFNDTDTTRVAGRECRMIHVEPRADDRYGYKFCVDTETKLLIKAQTVSNQDVIDEIAFTMLQTGENVVSEELDPSWDTSDWKKVQISTRDIDVTESGWRIQSPPGFSFTKQLARPMKSGDAVKHVVLSDGLATVSVFIEAFDAANQTRTLQKGVMRNGAINVYGTRIDDYWLTAVGIIPASTLQGIAEQTQYVEPPAGQQ</sequence>
<dbReference type="InterPro" id="IPR033436">
    <property type="entry name" value="MucB/RseB_C"/>
</dbReference>
<evidence type="ECO:0000256" key="5">
    <source>
        <dbReference type="SAM" id="SignalP"/>
    </source>
</evidence>
<dbReference type="AlphaFoldDB" id="A0A3A1YTR2"/>
<dbReference type="Proteomes" id="UP000266206">
    <property type="component" value="Unassembled WGS sequence"/>
</dbReference>
<reference evidence="8 9" key="1">
    <citation type="submission" date="2017-08" db="EMBL/GenBank/DDBJ databases">
        <title>Pusillimonas indicus sp. nov., a member of the family Alcaligenaceae isolated from surface seawater.</title>
        <authorList>
            <person name="Li J."/>
        </authorList>
    </citation>
    <scope>NUCLEOTIDE SEQUENCE [LARGE SCALE GENOMIC DNA]</scope>
    <source>
        <strain evidence="8 9">L52-1-41</strain>
    </source>
</reference>
<feature type="signal peptide" evidence="5">
    <location>
        <begin position="1"/>
        <end position="29"/>
    </location>
</feature>
<name>A0A3A1YTR2_9BURK</name>